<dbReference type="PROSITE" id="PS50928">
    <property type="entry name" value="ABC_TM1"/>
    <property type="match status" value="1"/>
</dbReference>
<reference evidence="9 10" key="1">
    <citation type="submission" date="2021-08" db="EMBL/GenBank/DDBJ databases">
        <title>Draft genome sequence of Spirulina subsalsa with high tolerance to salinity and hype-accumulation of phycocyanin.</title>
        <authorList>
            <person name="Pei H."/>
            <person name="Jiang L."/>
        </authorList>
    </citation>
    <scope>NUCLEOTIDE SEQUENCE [LARGE SCALE GENOMIC DNA]</scope>
    <source>
        <strain evidence="9 10">FACHB-351</strain>
    </source>
</reference>
<dbReference type="Gene3D" id="1.10.3720.10">
    <property type="entry name" value="MetI-like"/>
    <property type="match status" value="1"/>
</dbReference>
<organism evidence="9 10">
    <name type="scientific">Spirulina subsalsa FACHB-351</name>
    <dbReference type="NCBI Taxonomy" id="234711"/>
    <lineage>
        <taxon>Bacteria</taxon>
        <taxon>Bacillati</taxon>
        <taxon>Cyanobacteriota</taxon>
        <taxon>Cyanophyceae</taxon>
        <taxon>Spirulinales</taxon>
        <taxon>Spirulinaceae</taxon>
        <taxon>Spirulina</taxon>
    </lineage>
</organism>
<dbReference type="RefSeq" id="WP_265266474.1">
    <property type="nucleotide sequence ID" value="NZ_JAIHOM010000148.1"/>
</dbReference>
<evidence type="ECO:0000256" key="2">
    <source>
        <dbReference type="ARBA" id="ARBA00022448"/>
    </source>
</evidence>
<evidence type="ECO:0000256" key="5">
    <source>
        <dbReference type="ARBA" id="ARBA00022989"/>
    </source>
</evidence>
<evidence type="ECO:0000313" key="10">
    <source>
        <dbReference type="Proteomes" id="UP001526426"/>
    </source>
</evidence>
<feature type="transmembrane region" description="Helical" evidence="7">
    <location>
        <begin position="235"/>
        <end position="259"/>
    </location>
</feature>
<feature type="transmembrane region" description="Helical" evidence="7">
    <location>
        <begin position="308"/>
        <end position="326"/>
    </location>
</feature>
<evidence type="ECO:0000256" key="7">
    <source>
        <dbReference type="RuleBase" id="RU363032"/>
    </source>
</evidence>
<dbReference type="PANTHER" id="PTHR30614:SF41">
    <property type="entry name" value="INNER MEMBRANE AMINO-ACID ABC TRANSPORTER PERMEASE PROTEIN YHDY"/>
    <property type="match status" value="1"/>
</dbReference>
<dbReference type="SUPFAM" id="SSF161098">
    <property type="entry name" value="MetI-like"/>
    <property type="match status" value="1"/>
</dbReference>
<sequence>MTSLSSPPGDLAPPPEMRDTPLNWIKNNLFTPWYNGLITVVIALILGYFFYTFLTWSFTEAKWDVIPRNIQLFNVGRYPRSQYWRLWVLLGLICTLSGLSWGAIARNVAKLYSRNILIGIGCAVVVCLLFPVPLPNRLLLVGMTGLVVGFSWVGQQAGRKNPKFGIWVSSTWLLLFFIALWLIGGGLFLRPVSSNEWQGLMLTVLTAVVSIVICFPLGVLLALGRRSPLPIFKGLSIAYIELVRGVPLITLLFMGQVMIPLFLPDGMRPDRVIRAIVGLTLFSAAYLAENVRGGLQAVPRGQAEAASALGLSTPLVVILIVLPQALKAVIPAIVGQFISLFQDTTLLAIVGLVELLGISNSVLANPQFLGRFSEVYLYNGLLFWVFCYAMSASSRWVEKKVNTEH</sequence>
<keyword evidence="5 7" id="KW-1133">Transmembrane helix</keyword>
<comment type="subcellular location">
    <subcellularLocation>
        <location evidence="1 7">Cell membrane</location>
        <topology evidence="1 7">Multi-pass membrane protein</topology>
    </subcellularLocation>
</comment>
<dbReference type="EMBL" id="JAIHOM010000148">
    <property type="protein sequence ID" value="MCW6038562.1"/>
    <property type="molecule type" value="Genomic_DNA"/>
</dbReference>
<feature type="transmembrane region" description="Helical" evidence="7">
    <location>
        <begin position="138"/>
        <end position="154"/>
    </location>
</feature>
<dbReference type="CDD" id="cd06261">
    <property type="entry name" value="TM_PBP2"/>
    <property type="match status" value="1"/>
</dbReference>
<dbReference type="InterPro" id="IPR035906">
    <property type="entry name" value="MetI-like_sf"/>
</dbReference>
<keyword evidence="6 7" id="KW-0472">Membrane</keyword>
<evidence type="ECO:0000313" key="9">
    <source>
        <dbReference type="EMBL" id="MCW6038562.1"/>
    </source>
</evidence>
<dbReference type="Pfam" id="PF00528">
    <property type="entry name" value="BPD_transp_1"/>
    <property type="match status" value="1"/>
</dbReference>
<feature type="transmembrane region" description="Helical" evidence="7">
    <location>
        <begin position="271"/>
        <end position="288"/>
    </location>
</feature>
<protein>
    <submittedName>
        <fullName evidence="9">Amino acid ABC transporter permease</fullName>
    </submittedName>
</protein>
<feature type="transmembrane region" description="Helical" evidence="7">
    <location>
        <begin position="200"/>
        <end position="223"/>
    </location>
</feature>
<dbReference type="InterPro" id="IPR000515">
    <property type="entry name" value="MetI-like"/>
</dbReference>
<keyword evidence="10" id="KW-1185">Reference proteome</keyword>
<evidence type="ECO:0000256" key="6">
    <source>
        <dbReference type="ARBA" id="ARBA00023136"/>
    </source>
</evidence>
<comment type="caution">
    <text evidence="9">The sequence shown here is derived from an EMBL/GenBank/DDBJ whole genome shotgun (WGS) entry which is preliminary data.</text>
</comment>
<proteinExistence type="inferred from homology"/>
<keyword evidence="4 7" id="KW-0812">Transmembrane</keyword>
<evidence type="ECO:0000256" key="3">
    <source>
        <dbReference type="ARBA" id="ARBA00022475"/>
    </source>
</evidence>
<evidence type="ECO:0000256" key="1">
    <source>
        <dbReference type="ARBA" id="ARBA00004651"/>
    </source>
</evidence>
<feature type="transmembrane region" description="Helical" evidence="7">
    <location>
        <begin position="33"/>
        <end position="54"/>
    </location>
</feature>
<dbReference type="InterPro" id="IPR043429">
    <property type="entry name" value="ArtM/GltK/GlnP/TcyL/YhdX-like"/>
</dbReference>
<dbReference type="PANTHER" id="PTHR30614">
    <property type="entry name" value="MEMBRANE COMPONENT OF AMINO ACID ABC TRANSPORTER"/>
    <property type="match status" value="1"/>
</dbReference>
<feature type="transmembrane region" description="Helical" evidence="7">
    <location>
        <begin position="376"/>
        <end position="397"/>
    </location>
</feature>
<feature type="domain" description="ABC transmembrane type-1" evidence="8">
    <location>
        <begin position="200"/>
        <end position="394"/>
    </location>
</feature>
<dbReference type="InterPro" id="IPR010065">
    <property type="entry name" value="AA_ABC_transptr_permease_3TM"/>
</dbReference>
<accession>A0ABT3LBR2</accession>
<dbReference type="NCBIfam" id="TIGR01726">
    <property type="entry name" value="HEQRo_perm_3TM"/>
    <property type="match status" value="1"/>
</dbReference>
<evidence type="ECO:0000256" key="4">
    <source>
        <dbReference type="ARBA" id="ARBA00022692"/>
    </source>
</evidence>
<evidence type="ECO:0000259" key="8">
    <source>
        <dbReference type="PROSITE" id="PS50928"/>
    </source>
</evidence>
<dbReference type="Proteomes" id="UP001526426">
    <property type="component" value="Unassembled WGS sequence"/>
</dbReference>
<feature type="transmembrane region" description="Helical" evidence="7">
    <location>
        <begin position="116"/>
        <end position="132"/>
    </location>
</feature>
<feature type="transmembrane region" description="Helical" evidence="7">
    <location>
        <begin position="84"/>
        <end position="104"/>
    </location>
</feature>
<keyword evidence="2 7" id="KW-0813">Transport</keyword>
<feature type="transmembrane region" description="Helical" evidence="7">
    <location>
        <begin position="346"/>
        <end position="364"/>
    </location>
</feature>
<keyword evidence="3" id="KW-1003">Cell membrane</keyword>
<gene>
    <name evidence="9" type="ORF">K4A83_20120</name>
</gene>
<name>A0ABT3LBR2_9CYAN</name>
<feature type="transmembrane region" description="Helical" evidence="7">
    <location>
        <begin position="166"/>
        <end position="188"/>
    </location>
</feature>
<comment type="similarity">
    <text evidence="7">Belongs to the binding-protein-dependent transport system permease family.</text>
</comment>